<name>A0A1Q2KXL3_9BACL</name>
<dbReference type="RefSeq" id="WP_077588824.1">
    <property type="nucleotide sequence ID" value="NZ_CP019640.1"/>
</dbReference>
<dbReference type="Proteomes" id="UP000188184">
    <property type="component" value="Chromosome"/>
</dbReference>
<dbReference type="PANTHER" id="PTHR46470:SF2">
    <property type="entry name" value="GLYCERALDEHYDE 3-PHOSPHATE PHOSPHATASE"/>
    <property type="match status" value="1"/>
</dbReference>
<evidence type="ECO:0000313" key="5">
    <source>
        <dbReference type="EMBL" id="AQQ52941.1"/>
    </source>
</evidence>
<evidence type="ECO:0000256" key="2">
    <source>
        <dbReference type="ARBA" id="ARBA00022723"/>
    </source>
</evidence>
<evidence type="ECO:0008006" key="7">
    <source>
        <dbReference type="Google" id="ProtNLM"/>
    </source>
</evidence>
<protein>
    <recommendedName>
        <fullName evidence="7">YqeG family HAD IIIA-type phosphatase</fullName>
    </recommendedName>
</protein>
<dbReference type="Gene3D" id="3.40.50.1000">
    <property type="entry name" value="HAD superfamily/HAD-like"/>
    <property type="match status" value="1"/>
</dbReference>
<dbReference type="FunFam" id="3.40.50.1000:FF:000067">
    <property type="entry name" value="HAD phosphatase, family IIIA"/>
    <property type="match status" value="1"/>
</dbReference>
<keyword evidence="6" id="KW-1185">Reference proteome</keyword>
<dbReference type="GO" id="GO:0008962">
    <property type="term" value="F:phosphatidylglycerophosphatase activity"/>
    <property type="evidence" value="ECO:0007669"/>
    <property type="project" value="InterPro"/>
</dbReference>
<dbReference type="AlphaFoldDB" id="A0A1Q2KXL3"/>
<dbReference type="InterPro" id="IPR036412">
    <property type="entry name" value="HAD-like_sf"/>
</dbReference>
<proteinExistence type="predicted"/>
<dbReference type="EMBL" id="CP019640">
    <property type="protein sequence ID" value="AQQ52941.1"/>
    <property type="molecule type" value="Genomic_DNA"/>
</dbReference>
<comment type="cofactor">
    <cofactor evidence="1">
        <name>Mg(2+)</name>
        <dbReference type="ChEBI" id="CHEBI:18420"/>
    </cofactor>
</comment>
<dbReference type="GO" id="GO:0046872">
    <property type="term" value="F:metal ion binding"/>
    <property type="evidence" value="ECO:0007669"/>
    <property type="project" value="UniProtKB-KW"/>
</dbReference>
<dbReference type="InterPro" id="IPR006549">
    <property type="entry name" value="HAD-SF_hydro_IIIA"/>
</dbReference>
<dbReference type="InterPro" id="IPR051400">
    <property type="entry name" value="HAD-like_hydrolase"/>
</dbReference>
<keyword evidence="2" id="KW-0479">Metal-binding</keyword>
<dbReference type="InterPro" id="IPR006439">
    <property type="entry name" value="HAD-SF_hydro_IA"/>
</dbReference>
<evidence type="ECO:0000313" key="6">
    <source>
        <dbReference type="Proteomes" id="UP000188184"/>
    </source>
</evidence>
<evidence type="ECO:0000256" key="4">
    <source>
        <dbReference type="ARBA" id="ARBA00022842"/>
    </source>
</evidence>
<dbReference type="NCBIfam" id="TIGR01662">
    <property type="entry name" value="HAD-SF-IIIA"/>
    <property type="match status" value="1"/>
</dbReference>
<reference evidence="5 6" key="1">
    <citation type="submission" date="2017-02" db="EMBL/GenBank/DDBJ databases">
        <title>The complete genomic sequence of a novel cold adapted crude oil-degrading bacterium Planococcus qaidamina Y42.</title>
        <authorList>
            <person name="Yang R."/>
        </authorList>
    </citation>
    <scope>NUCLEOTIDE SEQUENCE [LARGE SCALE GENOMIC DNA]</scope>
    <source>
        <strain evidence="5 6">Y42</strain>
    </source>
</reference>
<sequence length="171" mass="19708">MYRFFVPNEYKNKVTDITPEMLLKRGVRGVITDLDNTLIEWDRPDATPMLTDWLTSLKNAGIQVVVVSNNNEERVRKFARPLGIPFIHKARKPMGKAFKKALQIMDVPKDEVVMIGDQMMTDVFGGNLKGLHTILVIPVAQSDGFVTRFNRLLERRIMKRLKEKGHVTWED</sequence>
<dbReference type="NCBIfam" id="TIGR01549">
    <property type="entry name" value="HAD-SF-IA-v1"/>
    <property type="match status" value="1"/>
</dbReference>
<organism evidence="5 6">
    <name type="scientific">Planococcus lenghuensis</name>
    <dbReference type="NCBI Taxonomy" id="2213202"/>
    <lineage>
        <taxon>Bacteria</taxon>
        <taxon>Bacillati</taxon>
        <taxon>Bacillota</taxon>
        <taxon>Bacilli</taxon>
        <taxon>Bacillales</taxon>
        <taxon>Caryophanaceae</taxon>
        <taxon>Planococcus</taxon>
    </lineage>
</organism>
<gene>
    <name evidence="5" type="ORF">B0X71_07460</name>
</gene>
<keyword evidence="3" id="KW-0378">Hydrolase</keyword>
<dbReference type="KEGG" id="pmar:B0X71_07460"/>
<dbReference type="PANTHER" id="PTHR46470">
    <property type="entry name" value="N-ACYLNEURAMINATE-9-PHOSPHATASE"/>
    <property type="match status" value="1"/>
</dbReference>
<evidence type="ECO:0000256" key="3">
    <source>
        <dbReference type="ARBA" id="ARBA00022801"/>
    </source>
</evidence>
<dbReference type="NCBIfam" id="TIGR01668">
    <property type="entry name" value="YqeG_hyp_ppase"/>
    <property type="match status" value="1"/>
</dbReference>
<dbReference type="CDD" id="cd16416">
    <property type="entry name" value="HAD_BsYqeG-like"/>
    <property type="match status" value="1"/>
</dbReference>
<keyword evidence="4" id="KW-0460">Magnesium</keyword>
<dbReference type="OrthoDB" id="9787572at2"/>
<evidence type="ECO:0000256" key="1">
    <source>
        <dbReference type="ARBA" id="ARBA00001946"/>
    </source>
</evidence>
<accession>A0A1Q2KXL3</accession>
<dbReference type="Pfam" id="PF00702">
    <property type="entry name" value="Hydrolase"/>
    <property type="match status" value="1"/>
</dbReference>
<dbReference type="InterPro" id="IPR010021">
    <property type="entry name" value="PGPP1/Gep4"/>
</dbReference>
<dbReference type="InterPro" id="IPR023214">
    <property type="entry name" value="HAD_sf"/>
</dbReference>
<dbReference type="SUPFAM" id="SSF56784">
    <property type="entry name" value="HAD-like"/>
    <property type="match status" value="1"/>
</dbReference>
<dbReference type="GO" id="GO:0044281">
    <property type="term" value="P:small molecule metabolic process"/>
    <property type="evidence" value="ECO:0007669"/>
    <property type="project" value="UniProtKB-ARBA"/>
</dbReference>